<accession>A0A1M6TI65</accession>
<dbReference type="InterPro" id="IPR006328">
    <property type="entry name" value="2-HAD"/>
</dbReference>
<gene>
    <name evidence="3" type="ORF">SAMN05443637_10856</name>
</gene>
<name>A0A1M6TI65_PSETH</name>
<dbReference type="SUPFAM" id="SSF56784">
    <property type="entry name" value="HAD-like"/>
    <property type="match status" value="1"/>
</dbReference>
<dbReference type="Gene3D" id="1.10.150.240">
    <property type="entry name" value="Putative phosphatase, domain 2"/>
    <property type="match status" value="1"/>
</dbReference>
<dbReference type="RefSeq" id="WP_084754839.1">
    <property type="nucleotide sequence ID" value="NZ_CALGVN010000008.1"/>
</dbReference>
<dbReference type="AlphaFoldDB" id="A0A1M6TI65"/>
<dbReference type="SFLD" id="SFLDG01129">
    <property type="entry name" value="C1.5:_HAD__Beta-PGM__Phosphata"/>
    <property type="match status" value="1"/>
</dbReference>
<evidence type="ECO:0000313" key="4">
    <source>
        <dbReference type="Proteomes" id="UP000184363"/>
    </source>
</evidence>
<dbReference type="InterPro" id="IPR036412">
    <property type="entry name" value="HAD-like_sf"/>
</dbReference>
<dbReference type="InterPro" id="IPR006439">
    <property type="entry name" value="HAD-SF_hydro_IA"/>
</dbReference>
<dbReference type="Proteomes" id="UP000184363">
    <property type="component" value="Unassembled WGS sequence"/>
</dbReference>
<dbReference type="SFLD" id="SFLDS00003">
    <property type="entry name" value="Haloacid_Dehalogenase"/>
    <property type="match status" value="1"/>
</dbReference>
<evidence type="ECO:0000256" key="1">
    <source>
        <dbReference type="ARBA" id="ARBA00008106"/>
    </source>
</evidence>
<sequence>MTERPEVVDPAQRPAGHRAVPLLTEPALGHYPEFRTFVVEAFGIETGRIGPSGLLRVGDRFYEVVLLGRSGQEYPVGLEIHALVPGLEPLDEQVADTDLWAILRWLVEGVGGEWSIDALETTGRIYRIPAVTERPAPAPAGPGPVLAFDLYGTLVDPLALATDLGRYLPADVAQRVAVTWRRTQLEYSFRVTAMGRFTPFAELTARALDFALRAAGVVLDPAGRAAVLARYDRLEPYPDVLPALQELRAAGAATLVLSNGSQAMLDACLEHARVTPLLDHVLSVDRVRAFKPDPAVYRFAAEVTGRELGELYLISSNPFDVVGAATAGMRTVWVNRSGAPFDTLGPEPDHVVRTLAELPALVG</sequence>
<dbReference type="STRING" id="1848.SAMN05443637_10856"/>
<organism evidence="3 4">
    <name type="scientific">Pseudonocardia thermophila</name>
    <dbReference type="NCBI Taxonomy" id="1848"/>
    <lineage>
        <taxon>Bacteria</taxon>
        <taxon>Bacillati</taxon>
        <taxon>Actinomycetota</taxon>
        <taxon>Actinomycetes</taxon>
        <taxon>Pseudonocardiales</taxon>
        <taxon>Pseudonocardiaceae</taxon>
        <taxon>Pseudonocardia</taxon>
    </lineage>
</organism>
<evidence type="ECO:0000256" key="2">
    <source>
        <dbReference type="ARBA" id="ARBA00022801"/>
    </source>
</evidence>
<keyword evidence="4" id="KW-1185">Reference proteome</keyword>
<dbReference type="PANTHER" id="PTHR43316:SF3">
    <property type="entry name" value="HALOACID DEHALOGENASE, TYPE II (AFU_ORTHOLOGUE AFUA_2G07750)-RELATED"/>
    <property type="match status" value="1"/>
</dbReference>
<dbReference type="NCBIfam" id="TIGR01428">
    <property type="entry name" value="HAD_type_II"/>
    <property type="match status" value="1"/>
</dbReference>
<evidence type="ECO:0000313" key="3">
    <source>
        <dbReference type="EMBL" id="SHK56583.1"/>
    </source>
</evidence>
<dbReference type="OrthoDB" id="3774052at2"/>
<dbReference type="GO" id="GO:0019120">
    <property type="term" value="F:hydrolase activity, acting on acid halide bonds, in C-halide compounds"/>
    <property type="evidence" value="ECO:0007669"/>
    <property type="project" value="InterPro"/>
</dbReference>
<dbReference type="NCBIfam" id="TIGR01493">
    <property type="entry name" value="HAD-SF-IA-v2"/>
    <property type="match status" value="1"/>
</dbReference>
<dbReference type="CDD" id="cd02588">
    <property type="entry name" value="HAD_L2-DEX"/>
    <property type="match status" value="1"/>
</dbReference>
<keyword evidence="2" id="KW-0378">Hydrolase</keyword>
<dbReference type="EMBL" id="FRAP01000008">
    <property type="protein sequence ID" value="SHK56583.1"/>
    <property type="molecule type" value="Genomic_DNA"/>
</dbReference>
<dbReference type="InterPro" id="IPR051540">
    <property type="entry name" value="S-2-haloacid_dehalogenase"/>
</dbReference>
<comment type="similarity">
    <text evidence="1">Belongs to the HAD-like hydrolase superfamily. S-2-haloalkanoic acid dehalogenase family.</text>
</comment>
<dbReference type="PRINTS" id="PR00413">
    <property type="entry name" value="HADHALOGNASE"/>
</dbReference>
<dbReference type="InterPro" id="IPR023214">
    <property type="entry name" value="HAD_sf"/>
</dbReference>
<proteinExistence type="inferred from homology"/>
<dbReference type="PANTHER" id="PTHR43316">
    <property type="entry name" value="HYDROLASE, HALOACID DELAHOGENASE-RELATED"/>
    <property type="match status" value="1"/>
</dbReference>
<protein>
    <submittedName>
        <fullName evidence="3">2-haloalkanoic acid dehalogenase, type II</fullName>
    </submittedName>
</protein>
<reference evidence="3 4" key="1">
    <citation type="submission" date="2016-11" db="EMBL/GenBank/DDBJ databases">
        <authorList>
            <person name="Jaros S."/>
            <person name="Januszkiewicz K."/>
            <person name="Wedrychowicz H."/>
        </authorList>
    </citation>
    <scope>NUCLEOTIDE SEQUENCE [LARGE SCALE GENOMIC DNA]</scope>
    <source>
        <strain evidence="3 4">DSM 43832</strain>
    </source>
</reference>
<dbReference type="InterPro" id="IPR023198">
    <property type="entry name" value="PGP-like_dom2"/>
</dbReference>
<dbReference type="Pfam" id="PF00702">
    <property type="entry name" value="Hydrolase"/>
    <property type="match status" value="1"/>
</dbReference>
<dbReference type="Gene3D" id="3.40.50.1000">
    <property type="entry name" value="HAD superfamily/HAD-like"/>
    <property type="match status" value="1"/>
</dbReference>